<reference evidence="1 2" key="1">
    <citation type="submission" date="2020-06" db="EMBL/GenBank/DDBJ databases">
        <authorList>
            <person name="Li R."/>
            <person name="Bekaert M."/>
        </authorList>
    </citation>
    <scope>NUCLEOTIDE SEQUENCE [LARGE SCALE GENOMIC DNA]</scope>
    <source>
        <strain evidence="2">wild</strain>
    </source>
</reference>
<dbReference type="OrthoDB" id="6155994at2759"/>
<evidence type="ECO:0000313" key="1">
    <source>
        <dbReference type="EMBL" id="CAC5400206.1"/>
    </source>
</evidence>
<protein>
    <submittedName>
        <fullName evidence="1">RPGRIP1L</fullName>
    </submittedName>
</protein>
<gene>
    <name evidence="1" type="ORF">MCOR_34402</name>
</gene>
<keyword evidence="2" id="KW-1185">Reference proteome</keyword>
<accession>A0A6J8CXC3</accession>
<evidence type="ECO:0000313" key="2">
    <source>
        <dbReference type="Proteomes" id="UP000507470"/>
    </source>
</evidence>
<organism evidence="1 2">
    <name type="scientific">Mytilus coruscus</name>
    <name type="common">Sea mussel</name>
    <dbReference type="NCBI Taxonomy" id="42192"/>
    <lineage>
        <taxon>Eukaryota</taxon>
        <taxon>Metazoa</taxon>
        <taxon>Spiralia</taxon>
        <taxon>Lophotrochozoa</taxon>
        <taxon>Mollusca</taxon>
        <taxon>Bivalvia</taxon>
        <taxon>Autobranchia</taxon>
        <taxon>Pteriomorphia</taxon>
        <taxon>Mytilida</taxon>
        <taxon>Mytiloidea</taxon>
        <taxon>Mytilidae</taxon>
        <taxon>Mytilinae</taxon>
        <taxon>Mytilus</taxon>
    </lineage>
</organism>
<dbReference type="AlphaFoldDB" id="A0A6J8CXC3"/>
<sequence length="513" mass="59323">MFENFGRQFLLLSEIGVNVVRAFLESKYQPADFETFLENNEIKIFHLQNNYRSGCCTCVNFPRQQIIRKAQFDKLFVSNGQQCQALTQCCHCKVSARPNIQLVEMDLTLVSTLLHICFTLTPPQKDCVKHIRENRNEISHFAHNNDIIGMTFKTMWRTITNTTIHLAMCIGQSYCTEIQDRIRLLKERTFLPVEYTNSLLEIYQWKLKQDESTSKILQLLKTMQLEIVTRDERIDCMELRIIDAIRNQRSIESPNHTVDQSNNVSGLDVDDGKDCKLFREVQQLRQNGEQDRNDGMLYSLLVHIVLHGSSTKEVINLEFLLNIYANIYQRTIPSEIVSIETCLAALIPKYIDQVEEKFTPCSIKVAKAAIYSLRDDKCEFLVQNCSLDIFLDYVVPSGTNIEDFYIEIDACLLTSVLVQRIKSNADARSVGEYFYKLVMTHHNVETTNLLIDTLKESNAHFTPDHVIHLLDGLTKRGEKFSIFDKLEKLYNVFCRQVDEFGNIVSSFLSNPIF</sequence>
<proteinExistence type="predicted"/>
<dbReference type="EMBL" id="CACVKT020006176">
    <property type="protein sequence ID" value="CAC5400206.1"/>
    <property type="molecule type" value="Genomic_DNA"/>
</dbReference>
<dbReference type="Proteomes" id="UP000507470">
    <property type="component" value="Unassembled WGS sequence"/>
</dbReference>
<name>A0A6J8CXC3_MYTCO</name>